<keyword evidence="2" id="KW-1185">Reference proteome</keyword>
<dbReference type="OrthoDB" id="3633909at2759"/>
<accession>A0A6A7CB16</accession>
<sequence>MSKSYVYLSGPRSLEYFVPGSSSEDSDWDFYVPHSPEHKGELILALQGLGVHWLGRKDEILAVALGEDGGTMKIEYESLVYPRRNGSLNYITQLTGLQFTWAASELARDCKVLLSVEKIGDELWVSKSDRCDYYSGLDLFYLLRGSLTYRKKTMPVQLMIDNRINKATYRVPLKLHSSCVQSFIGAHCACYMYDELASRCESYAWVDHENNADTKLERSGLLLGWVPDPVQSMYKKQWYLGWFKYRTGGYKCVEAEEADKREPRNCGDAASTWVEYLDPVPSAPQSVFSYYIRANQQLAWDDENLVRTIQTNLDGQIDKPLGIPELDEWLKRTDRREAERLLDHYVPIRRNLSPWSYRQIH</sequence>
<dbReference type="Proteomes" id="UP000799421">
    <property type="component" value="Unassembled WGS sequence"/>
</dbReference>
<evidence type="ECO:0000313" key="1">
    <source>
        <dbReference type="EMBL" id="KAF2864269.1"/>
    </source>
</evidence>
<evidence type="ECO:0000313" key="2">
    <source>
        <dbReference type="Proteomes" id="UP000799421"/>
    </source>
</evidence>
<gene>
    <name evidence="1" type="ORF">K470DRAFT_291976</name>
</gene>
<protein>
    <submittedName>
        <fullName evidence="1">Uncharacterized protein</fullName>
    </submittedName>
</protein>
<name>A0A6A7CB16_9PEZI</name>
<proteinExistence type="predicted"/>
<dbReference type="AlphaFoldDB" id="A0A6A7CB16"/>
<organism evidence="1 2">
    <name type="scientific">Piedraia hortae CBS 480.64</name>
    <dbReference type="NCBI Taxonomy" id="1314780"/>
    <lineage>
        <taxon>Eukaryota</taxon>
        <taxon>Fungi</taxon>
        <taxon>Dikarya</taxon>
        <taxon>Ascomycota</taxon>
        <taxon>Pezizomycotina</taxon>
        <taxon>Dothideomycetes</taxon>
        <taxon>Dothideomycetidae</taxon>
        <taxon>Capnodiales</taxon>
        <taxon>Piedraiaceae</taxon>
        <taxon>Piedraia</taxon>
    </lineage>
</organism>
<reference evidence="1" key="1">
    <citation type="journal article" date="2020" name="Stud. Mycol.">
        <title>101 Dothideomycetes genomes: a test case for predicting lifestyles and emergence of pathogens.</title>
        <authorList>
            <person name="Haridas S."/>
            <person name="Albert R."/>
            <person name="Binder M."/>
            <person name="Bloem J."/>
            <person name="Labutti K."/>
            <person name="Salamov A."/>
            <person name="Andreopoulos B."/>
            <person name="Baker S."/>
            <person name="Barry K."/>
            <person name="Bills G."/>
            <person name="Bluhm B."/>
            <person name="Cannon C."/>
            <person name="Castanera R."/>
            <person name="Culley D."/>
            <person name="Daum C."/>
            <person name="Ezra D."/>
            <person name="Gonzalez J."/>
            <person name="Henrissat B."/>
            <person name="Kuo A."/>
            <person name="Liang C."/>
            <person name="Lipzen A."/>
            <person name="Lutzoni F."/>
            <person name="Magnuson J."/>
            <person name="Mondo S."/>
            <person name="Nolan M."/>
            <person name="Ohm R."/>
            <person name="Pangilinan J."/>
            <person name="Park H.-J."/>
            <person name="Ramirez L."/>
            <person name="Alfaro M."/>
            <person name="Sun H."/>
            <person name="Tritt A."/>
            <person name="Yoshinaga Y."/>
            <person name="Zwiers L.-H."/>
            <person name="Turgeon B."/>
            <person name="Goodwin S."/>
            <person name="Spatafora J."/>
            <person name="Crous P."/>
            <person name="Grigoriev I."/>
        </authorList>
    </citation>
    <scope>NUCLEOTIDE SEQUENCE</scope>
    <source>
        <strain evidence="1">CBS 480.64</strain>
    </source>
</reference>
<dbReference type="EMBL" id="MU005957">
    <property type="protein sequence ID" value="KAF2864269.1"/>
    <property type="molecule type" value="Genomic_DNA"/>
</dbReference>